<sequence length="278" mass="32631">MKRYILHTPFNIYHFEATTWQHAVHKHTYFEIIFIIRGNGIHTINGNTYDYTEGDVFLLGPEDYHDFVIREPTEFCFIRFNESVYRHSSGEKDNGWQSIVKTLLSTSSQSRGTLVADKQEKQKLHNLLAVLEEENKRDQAPYFTIIRDSLLRSMLMILARNLFSQTPARTQTNDSAEAILMYIRQHIYQPDKLTIDHLADVFHYAPAYISLFFKKQTGESLKQYIVKHKIKLIEARLLYSPLTLAEIADEFGYTDESHFCKQFRKYTGQTPGSFRKRT</sequence>
<evidence type="ECO:0000256" key="1">
    <source>
        <dbReference type="ARBA" id="ARBA00023015"/>
    </source>
</evidence>
<evidence type="ECO:0000259" key="4">
    <source>
        <dbReference type="PROSITE" id="PS01124"/>
    </source>
</evidence>
<dbReference type="Gene3D" id="1.10.10.60">
    <property type="entry name" value="Homeodomain-like"/>
    <property type="match status" value="2"/>
</dbReference>
<gene>
    <name evidence="5" type="ORF">EQG79_26010</name>
</gene>
<dbReference type="InterPro" id="IPR009057">
    <property type="entry name" value="Homeodomain-like_sf"/>
</dbReference>
<dbReference type="Gene3D" id="2.60.120.10">
    <property type="entry name" value="Jelly Rolls"/>
    <property type="match status" value="1"/>
</dbReference>
<evidence type="ECO:0000256" key="3">
    <source>
        <dbReference type="ARBA" id="ARBA00023163"/>
    </source>
</evidence>
<protein>
    <submittedName>
        <fullName evidence="5">AraC family transcriptional regulator</fullName>
    </submittedName>
</protein>
<feature type="domain" description="HTH araC/xylS-type" evidence="4">
    <location>
        <begin position="177"/>
        <end position="277"/>
    </location>
</feature>
<dbReference type="EMBL" id="SBLB01000009">
    <property type="protein sequence ID" value="RYC67138.1"/>
    <property type="molecule type" value="Genomic_DNA"/>
</dbReference>
<keyword evidence="6" id="KW-1185">Reference proteome</keyword>
<reference evidence="5 6" key="1">
    <citation type="submission" date="2019-01" db="EMBL/GenBank/DDBJ databases">
        <title>Spirosoma flava sp. nov., a propanil-degrading bacterium isolated from herbicide-contaminated soil.</title>
        <authorList>
            <person name="Zhang L."/>
            <person name="Jiang J.-D."/>
        </authorList>
    </citation>
    <scope>NUCLEOTIDE SEQUENCE [LARGE SCALE GENOMIC DNA]</scope>
    <source>
        <strain evidence="5 6">TY50</strain>
    </source>
</reference>
<dbReference type="PANTHER" id="PTHR43280:SF2">
    <property type="entry name" value="HTH-TYPE TRANSCRIPTIONAL REGULATOR EXSA"/>
    <property type="match status" value="1"/>
</dbReference>
<evidence type="ECO:0000313" key="5">
    <source>
        <dbReference type="EMBL" id="RYC67138.1"/>
    </source>
</evidence>
<dbReference type="SUPFAM" id="SSF46689">
    <property type="entry name" value="Homeodomain-like"/>
    <property type="match status" value="2"/>
</dbReference>
<dbReference type="PROSITE" id="PS00041">
    <property type="entry name" value="HTH_ARAC_FAMILY_1"/>
    <property type="match status" value="1"/>
</dbReference>
<evidence type="ECO:0000313" key="6">
    <source>
        <dbReference type="Proteomes" id="UP000290407"/>
    </source>
</evidence>
<comment type="caution">
    <text evidence="5">The sequence shown here is derived from an EMBL/GenBank/DDBJ whole genome shotgun (WGS) entry which is preliminary data.</text>
</comment>
<dbReference type="InterPro" id="IPR020449">
    <property type="entry name" value="Tscrpt_reg_AraC-type_HTH"/>
</dbReference>
<evidence type="ECO:0000256" key="2">
    <source>
        <dbReference type="ARBA" id="ARBA00023125"/>
    </source>
</evidence>
<dbReference type="RefSeq" id="WP_129605571.1">
    <property type="nucleotide sequence ID" value="NZ_SBLB01000009.1"/>
</dbReference>
<dbReference type="PRINTS" id="PR00032">
    <property type="entry name" value="HTHARAC"/>
</dbReference>
<name>A0A4V1RVL0_9BACT</name>
<dbReference type="Pfam" id="PF12833">
    <property type="entry name" value="HTH_18"/>
    <property type="match status" value="1"/>
</dbReference>
<dbReference type="Proteomes" id="UP000290407">
    <property type="component" value="Unassembled WGS sequence"/>
</dbReference>
<dbReference type="InterPro" id="IPR037923">
    <property type="entry name" value="HTH-like"/>
</dbReference>
<proteinExistence type="predicted"/>
<dbReference type="Pfam" id="PF02311">
    <property type="entry name" value="AraC_binding"/>
    <property type="match status" value="1"/>
</dbReference>
<dbReference type="PROSITE" id="PS01124">
    <property type="entry name" value="HTH_ARAC_FAMILY_2"/>
    <property type="match status" value="1"/>
</dbReference>
<dbReference type="InterPro" id="IPR014710">
    <property type="entry name" value="RmlC-like_jellyroll"/>
</dbReference>
<organism evidence="5 6">
    <name type="scientific">Spirosoma sordidisoli</name>
    <dbReference type="NCBI Taxonomy" id="2502893"/>
    <lineage>
        <taxon>Bacteria</taxon>
        <taxon>Pseudomonadati</taxon>
        <taxon>Bacteroidota</taxon>
        <taxon>Cytophagia</taxon>
        <taxon>Cytophagales</taxon>
        <taxon>Cytophagaceae</taxon>
        <taxon>Spirosoma</taxon>
    </lineage>
</organism>
<dbReference type="PANTHER" id="PTHR43280">
    <property type="entry name" value="ARAC-FAMILY TRANSCRIPTIONAL REGULATOR"/>
    <property type="match status" value="1"/>
</dbReference>
<keyword evidence="1" id="KW-0805">Transcription regulation</keyword>
<dbReference type="SUPFAM" id="SSF51215">
    <property type="entry name" value="Regulatory protein AraC"/>
    <property type="match status" value="1"/>
</dbReference>
<dbReference type="GO" id="GO:0003700">
    <property type="term" value="F:DNA-binding transcription factor activity"/>
    <property type="evidence" value="ECO:0007669"/>
    <property type="project" value="InterPro"/>
</dbReference>
<keyword evidence="2" id="KW-0238">DNA-binding</keyword>
<dbReference type="InterPro" id="IPR018062">
    <property type="entry name" value="HTH_AraC-typ_CS"/>
</dbReference>
<dbReference type="AlphaFoldDB" id="A0A4V1RVL0"/>
<accession>A0A4V1RVL0</accession>
<dbReference type="InterPro" id="IPR003313">
    <property type="entry name" value="AraC-bd"/>
</dbReference>
<dbReference type="GO" id="GO:0043565">
    <property type="term" value="F:sequence-specific DNA binding"/>
    <property type="evidence" value="ECO:0007669"/>
    <property type="project" value="InterPro"/>
</dbReference>
<dbReference type="SMART" id="SM00342">
    <property type="entry name" value="HTH_ARAC"/>
    <property type="match status" value="1"/>
</dbReference>
<dbReference type="InterPro" id="IPR018060">
    <property type="entry name" value="HTH_AraC"/>
</dbReference>
<keyword evidence="3" id="KW-0804">Transcription</keyword>